<dbReference type="Gramene" id="CDF34713">
    <property type="protein sequence ID" value="CDF34713"/>
    <property type="gene ID" value="CHC_T00003629001"/>
</dbReference>
<dbReference type="EMBL" id="HG001706">
    <property type="protein sequence ID" value="CDF34713.1"/>
    <property type="molecule type" value="Genomic_DNA"/>
</dbReference>
<evidence type="ECO:0000313" key="2">
    <source>
        <dbReference type="EMBL" id="CDF34713.1"/>
    </source>
</evidence>
<feature type="region of interest" description="Disordered" evidence="1">
    <location>
        <begin position="286"/>
        <end position="313"/>
    </location>
</feature>
<feature type="compositionally biased region" description="Polar residues" evidence="1">
    <location>
        <begin position="231"/>
        <end position="241"/>
    </location>
</feature>
<dbReference type="PRINTS" id="PR01217">
    <property type="entry name" value="PRICHEXTENSN"/>
</dbReference>
<dbReference type="GeneID" id="17322246"/>
<dbReference type="AlphaFoldDB" id="R7QAA4"/>
<feature type="compositionally biased region" description="Pro residues" evidence="1">
    <location>
        <begin position="196"/>
        <end position="206"/>
    </location>
</feature>
<feature type="compositionally biased region" description="Pro residues" evidence="1">
    <location>
        <begin position="215"/>
        <end position="229"/>
    </location>
</feature>
<name>R7QAA4_CHOCR</name>
<evidence type="ECO:0000256" key="1">
    <source>
        <dbReference type="SAM" id="MobiDB-lite"/>
    </source>
</evidence>
<gene>
    <name evidence="2" type="ORF">CHC_T00003629001</name>
</gene>
<feature type="compositionally biased region" description="Polar residues" evidence="1">
    <location>
        <begin position="294"/>
        <end position="303"/>
    </location>
</feature>
<dbReference type="RefSeq" id="XP_005714532.1">
    <property type="nucleotide sequence ID" value="XM_005714475.1"/>
</dbReference>
<feature type="region of interest" description="Disordered" evidence="1">
    <location>
        <begin position="182"/>
        <end position="248"/>
    </location>
</feature>
<proteinExistence type="predicted"/>
<reference evidence="3" key="1">
    <citation type="journal article" date="2013" name="Proc. Natl. Acad. Sci. U.S.A.">
        <title>Genome structure and metabolic features in the red seaweed Chondrus crispus shed light on evolution of the Archaeplastida.</title>
        <authorList>
            <person name="Collen J."/>
            <person name="Porcel B."/>
            <person name="Carre W."/>
            <person name="Ball S.G."/>
            <person name="Chaparro C."/>
            <person name="Tonon T."/>
            <person name="Barbeyron T."/>
            <person name="Michel G."/>
            <person name="Noel B."/>
            <person name="Valentin K."/>
            <person name="Elias M."/>
            <person name="Artiguenave F."/>
            <person name="Arun A."/>
            <person name="Aury J.M."/>
            <person name="Barbosa-Neto J.F."/>
            <person name="Bothwell J.H."/>
            <person name="Bouget F.Y."/>
            <person name="Brillet L."/>
            <person name="Cabello-Hurtado F."/>
            <person name="Capella-Gutierrez S."/>
            <person name="Charrier B."/>
            <person name="Cladiere L."/>
            <person name="Cock J.M."/>
            <person name="Coelho S.M."/>
            <person name="Colleoni C."/>
            <person name="Czjzek M."/>
            <person name="Da Silva C."/>
            <person name="Delage L."/>
            <person name="Denoeud F."/>
            <person name="Deschamps P."/>
            <person name="Dittami S.M."/>
            <person name="Gabaldon T."/>
            <person name="Gachon C.M."/>
            <person name="Groisillier A."/>
            <person name="Herve C."/>
            <person name="Jabbari K."/>
            <person name="Katinka M."/>
            <person name="Kloareg B."/>
            <person name="Kowalczyk N."/>
            <person name="Labadie K."/>
            <person name="Leblanc C."/>
            <person name="Lopez P.J."/>
            <person name="McLachlan D.H."/>
            <person name="Meslet-Cladiere L."/>
            <person name="Moustafa A."/>
            <person name="Nehr Z."/>
            <person name="Nyvall Collen P."/>
            <person name="Panaud O."/>
            <person name="Partensky F."/>
            <person name="Poulain J."/>
            <person name="Rensing S.A."/>
            <person name="Rousvoal S."/>
            <person name="Samson G."/>
            <person name="Symeonidi A."/>
            <person name="Weissenbach J."/>
            <person name="Zambounis A."/>
            <person name="Wincker P."/>
            <person name="Boyen C."/>
        </authorList>
    </citation>
    <scope>NUCLEOTIDE SEQUENCE [LARGE SCALE GENOMIC DNA]</scope>
    <source>
        <strain evidence="3">cv. Stackhouse</strain>
    </source>
</reference>
<accession>R7QAA4</accession>
<evidence type="ECO:0000313" key="3">
    <source>
        <dbReference type="Proteomes" id="UP000012073"/>
    </source>
</evidence>
<dbReference type="Proteomes" id="UP000012073">
    <property type="component" value="Unassembled WGS sequence"/>
</dbReference>
<dbReference type="KEGG" id="ccp:CHC_T00003629001"/>
<sequence length="386" mass="42396">MSGLSLLAQPPHANLHYTCARTLVLVPLRTSLLPFVLPSSPSQTAARYIPSTGTTPSGTHIHFPPPRIIPTFAVHVAATPHTWFVNGYSMRLYWLCLTALEPTYPHRPSPTRYISRPIPPVTRPFLDRCPLQSSYLNQSAFHSSLALPPSPHFLAYLPPPPPLPPPASLAFPFKHLPGPKCLQPCNSRPRTTSITSPPPYRMPPFPAGNARPSKPRTPPTVLPRRPTPNPATQRPPSQLTLPSAAERPAQTASFPTALLWTWTCAALPLLSTPARRMAPRNQHLTACPRLEPPRSTSSDNANPLGTAPSLHPRSWISQPPRMYPPTLVIMVAATSLAVRFWPSVARHRSRRKDTATPTASCIRRTPWAPPCAATSSDTSRRTLKRS</sequence>
<organism evidence="2 3">
    <name type="scientific">Chondrus crispus</name>
    <name type="common">Carrageen Irish moss</name>
    <name type="synonym">Polymorpha crispa</name>
    <dbReference type="NCBI Taxonomy" id="2769"/>
    <lineage>
        <taxon>Eukaryota</taxon>
        <taxon>Rhodophyta</taxon>
        <taxon>Florideophyceae</taxon>
        <taxon>Rhodymeniophycidae</taxon>
        <taxon>Gigartinales</taxon>
        <taxon>Gigartinaceae</taxon>
        <taxon>Chondrus</taxon>
    </lineage>
</organism>
<protein>
    <submittedName>
        <fullName evidence="2">Uncharacterized protein</fullName>
    </submittedName>
</protein>
<feature type="region of interest" description="Disordered" evidence="1">
    <location>
        <begin position="347"/>
        <end position="386"/>
    </location>
</feature>
<keyword evidence="3" id="KW-1185">Reference proteome</keyword>